<dbReference type="SUPFAM" id="SSF55804">
    <property type="entry name" value="Phoshotransferase/anion transport protein"/>
    <property type="match status" value="1"/>
</dbReference>
<dbReference type="InterPro" id="IPR016152">
    <property type="entry name" value="PTrfase/Anion_transptr"/>
</dbReference>
<dbReference type="PANTHER" id="PTHR47738:SF1">
    <property type="entry name" value="NITROGEN REGULATORY PROTEIN"/>
    <property type="match status" value="1"/>
</dbReference>
<dbReference type="InterPro" id="IPR051541">
    <property type="entry name" value="PTS_SugarTrans_NitroReg"/>
</dbReference>
<dbReference type="Proteomes" id="UP001152604">
    <property type="component" value="Unassembled WGS sequence"/>
</dbReference>
<feature type="domain" description="PTS EIIA type-2" evidence="1">
    <location>
        <begin position="1"/>
        <end position="133"/>
    </location>
</feature>
<keyword evidence="3" id="KW-1185">Reference proteome</keyword>
<dbReference type="Pfam" id="PF00359">
    <property type="entry name" value="PTS_EIIA_2"/>
    <property type="match status" value="1"/>
</dbReference>
<proteinExistence type="predicted"/>
<organism evidence="2 3">
    <name type="scientific">Mesorhizobium ventifaucium</name>
    <dbReference type="NCBI Taxonomy" id="666020"/>
    <lineage>
        <taxon>Bacteria</taxon>
        <taxon>Pseudomonadati</taxon>
        <taxon>Pseudomonadota</taxon>
        <taxon>Alphaproteobacteria</taxon>
        <taxon>Hyphomicrobiales</taxon>
        <taxon>Phyllobacteriaceae</taxon>
        <taxon>Mesorhizobium</taxon>
    </lineage>
</organism>
<accession>A0ABM9DX58</accession>
<sequence length="139" mass="14889">MQADRKRAALSGMAARLSQKVGRSHGAVLASFLRRERLGPTAVGNGIAIPHARLDGIAAPAAVLATLKRPVPFGAPDDDSVDLLLALVWPTADTKGFVPALLGVLRQLRSAELPELLRQSRTAVEAHAWIQTFEERVGR</sequence>
<evidence type="ECO:0000259" key="1">
    <source>
        <dbReference type="PROSITE" id="PS51094"/>
    </source>
</evidence>
<dbReference type="PANTHER" id="PTHR47738">
    <property type="entry name" value="PTS SYSTEM FRUCTOSE-LIKE EIIA COMPONENT-RELATED"/>
    <property type="match status" value="1"/>
</dbReference>
<gene>
    <name evidence="2" type="ORF">MES4922_260082</name>
</gene>
<protein>
    <submittedName>
        <fullName evidence="2">Nitrogen regulatory protein</fullName>
    </submittedName>
</protein>
<evidence type="ECO:0000313" key="3">
    <source>
        <dbReference type="Proteomes" id="UP001152604"/>
    </source>
</evidence>
<dbReference type="InterPro" id="IPR002178">
    <property type="entry name" value="PTS_EIIA_type-2_dom"/>
</dbReference>
<dbReference type="EMBL" id="CAKXZS010000019">
    <property type="protein sequence ID" value="CAH2400779.1"/>
    <property type="molecule type" value="Genomic_DNA"/>
</dbReference>
<comment type="caution">
    <text evidence="2">The sequence shown here is derived from an EMBL/GenBank/DDBJ whole genome shotgun (WGS) entry which is preliminary data.</text>
</comment>
<dbReference type="Gene3D" id="3.40.930.10">
    <property type="entry name" value="Mannitol-specific EII, Chain A"/>
    <property type="match status" value="1"/>
</dbReference>
<name>A0ABM9DX58_9HYPH</name>
<dbReference type="PROSITE" id="PS00372">
    <property type="entry name" value="PTS_EIIA_TYPE_2_HIS"/>
    <property type="match status" value="1"/>
</dbReference>
<reference evidence="2" key="1">
    <citation type="submission" date="2022-03" db="EMBL/GenBank/DDBJ databases">
        <authorList>
            <person name="Brunel B."/>
        </authorList>
    </citation>
    <scope>NUCLEOTIDE SEQUENCE</scope>
    <source>
        <strain evidence="2">STM4922sample</strain>
    </source>
</reference>
<evidence type="ECO:0000313" key="2">
    <source>
        <dbReference type="EMBL" id="CAH2400779.1"/>
    </source>
</evidence>
<dbReference type="PROSITE" id="PS51094">
    <property type="entry name" value="PTS_EIIA_TYPE_2"/>
    <property type="match status" value="1"/>
</dbReference>